<feature type="repeat" description="WD" evidence="1">
    <location>
        <begin position="791"/>
        <end position="830"/>
    </location>
</feature>
<feature type="region of interest" description="Disordered" evidence="2">
    <location>
        <begin position="917"/>
        <end position="937"/>
    </location>
</feature>
<feature type="compositionally biased region" description="Polar residues" evidence="2">
    <location>
        <begin position="833"/>
        <end position="849"/>
    </location>
</feature>
<dbReference type="GeneID" id="25266330"/>
<dbReference type="HOGENOM" id="CLU_290873_0_0_1"/>
<dbReference type="Gene3D" id="1.20.1280.50">
    <property type="match status" value="1"/>
</dbReference>
<proteinExistence type="predicted"/>
<dbReference type="SUPFAM" id="SSF50978">
    <property type="entry name" value="WD40 repeat-like"/>
    <property type="match status" value="1"/>
</dbReference>
<reference evidence="3 4" key="1">
    <citation type="submission" date="2014-05" db="EMBL/GenBank/DDBJ databases">
        <title>Draft genome sequence of a rare smut relative, Tilletiaria anomala UBC 951.</title>
        <authorList>
            <consortium name="DOE Joint Genome Institute"/>
            <person name="Toome M."/>
            <person name="Kuo A."/>
            <person name="Henrissat B."/>
            <person name="Lipzen A."/>
            <person name="Tritt A."/>
            <person name="Yoshinaga Y."/>
            <person name="Zane M."/>
            <person name="Barry K."/>
            <person name="Grigoriev I.V."/>
            <person name="Spatafora J.W."/>
            <person name="Aimea M.C."/>
        </authorList>
    </citation>
    <scope>NUCLEOTIDE SEQUENCE [LARGE SCALE GENOMIC DNA]</scope>
    <source>
        <strain evidence="3 4">UBC 951</strain>
    </source>
</reference>
<dbReference type="InterPro" id="IPR001680">
    <property type="entry name" value="WD40_rpt"/>
</dbReference>
<keyword evidence="4" id="KW-1185">Reference proteome</keyword>
<evidence type="ECO:0000256" key="1">
    <source>
        <dbReference type="PROSITE-ProRule" id="PRU00221"/>
    </source>
</evidence>
<sequence>MVNEDTGEPSQGRRGTMPKPSPTLFLDLSDEILLIIAQYLPRARDINALQGTCVRLQHIAQDDSVWKGLLIQHVFADKDSHSRRSSRHRRSAASRRNPNKKGKQCARGNIEEEEEEGGKEEEDMIESRMRRFPIIKALRNLISPQILSRSSAGNIRTYPALFDDSSRLVAGLPARYYRSTLLQNATVISPASVEKDVPLNSSDEAEVEAAMRNKSLDWKQLYEVLYCWSAGVYSVRNLTDEEKATEADPGGKVQPTISPASLSQLSQQAGAVARFEFDAGISGTAAVIGKRRRKDQETENGSSNHASSLASQSAKLPSTRDDAVNEVADQEFEGEPYRLRTLVQTSSHLIFTADRSLHTVDIASSSTGDSRNRGPSVQVYLADSQTGTTSRAAAPDDDLDGRKFSLNPFATIDSGSVLEDCLQHLAKSHAQSCRLGISHIRVDASGLVEATDGDHQAFENAAQRLMVCYTTGHIVIYRVNFNTNPKSQYPLDDLTRVRVEAMWAPPILQMKGDNDDSTVVASAFRDSLLVACTRDFRLTIFHLATTTAATNPHTCRGTAQLQLQQTLKSFISWWPASLSLRRIPFIESEDDTTSSPSNEAYKLYVAYCTPSYPSAFTVGLQEVIMRLDFTGDANKPRFSIAGSRHATALPRYQKTPLDTRGSSIFRMHHSAFPPASEAAADGRNRNTGTLLGSWAALLPLHTGGLARSGPGYAQRLIVAQHPSPTLQRASKRILSITFEEPFVVVGSQDNLLEVYELVGGMRVLCPKSAAAASPDSFSTRGGFKLLHRGSVNGHTGSVESVSLEDGRLVSGSNDGSVMVWSLDSDDAPRGRKQSSQRALSPNAQSTLSNHKAGRSHDDVSEDGHSAATTYMSARASCATLEHVRHVITLTVPTPPVPRSVRSRSLQHYPFISMAEVQEDDVGSSSSSDQEGGSNPVESIGAATLFESREALQQGSLPSLAALHFTKRSTELGDEHYSSTDTSIRRCKRRQLSSSLLTHDIPRSIIRYVSTSFDKIVSVCSVEHRFSGNGSSNTTTIRDEETVQVWSFARAM</sequence>
<feature type="compositionally biased region" description="Low complexity" evidence="2">
    <location>
        <begin position="922"/>
        <end position="933"/>
    </location>
</feature>
<feature type="region of interest" description="Disordered" evidence="2">
    <location>
        <begin position="819"/>
        <end position="864"/>
    </location>
</feature>
<dbReference type="InterPro" id="IPR015943">
    <property type="entry name" value="WD40/YVTN_repeat-like_dom_sf"/>
</dbReference>
<feature type="region of interest" description="Disordered" evidence="2">
    <location>
        <begin position="1"/>
        <end position="22"/>
    </location>
</feature>
<dbReference type="OrthoDB" id="3219396at2759"/>
<dbReference type="Gene3D" id="2.130.10.10">
    <property type="entry name" value="YVTN repeat-like/Quinoprotein amine dehydrogenase"/>
    <property type="match status" value="1"/>
</dbReference>
<dbReference type="EMBL" id="JMSN01000006">
    <property type="protein sequence ID" value="KDN52808.1"/>
    <property type="molecule type" value="Genomic_DNA"/>
</dbReference>
<feature type="compositionally biased region" description="Basic and acidic residues" evidence="2">
    <location>
        <begin position="854"/>
        <end position="864"/>
    </location>
</feature>
<dbReference type="PROSITE" id="PS50082">
    <property type="entry name" value="WD_REPEATS_2"/>
    <property type="match status" value="1"/>
</dbReference>
<gene>
    <name evidence="3" type="ORF">K437DRAFT_272111</name>
</gene>
<feature type="compositionally biased region" description="Low complexity" evidence="2">
    <location>
        <begin position="302"/>
        <end position="314"/>
    </location>
</feature>
<comment type="caution">
    <text evidence="3">The sequence shown here is derived from an EMBL/GenBank/DDBJ whole genome shotgun (WGS) entry which is preliminary data.</text>
</comment>
<keyword evidence="1" id="KW-0853">WD repeat</keyword>
<feature type="compositionally biased region" description="Acidic residues" evidence="2">
    <location>
        <begin position="111"/>
        <end position="124"/>
    </location>
</feature>
<dbReference type="STRING" id="1037660.A0A066WJS7"/>
<protein>
    <submittedName>
        <fullName evidence="3">Uncharacterized protein</fullName>
    </submittedName>
</protein>
<accession>A0A066WJS7</accession>
<dbReference type="Pfam" id="PF25499">
    <property type="entry name" value="Beta-prop_pof12"/>
    <property type="match status" value="1"/>
</dbReference>
<organism evidence="3 4">
    <name type="scientific">Tilletiaria anomala (strain ATCC 24038 / CBS 436.72 / UBC 951)</name>
    <dbReference type="NCBI Taxonomy" id="1037660"/>
    <lineage>
        <taxon>Eukaryota</taxon>
        <taxon>Fungi</taxon>
        <taxon>Dikarya</taxon>
        <taxon>Basidiomycota</taxon>
        <taxon>Ustilaginomycotina</taxon>
        <taxon>Exobasidiomycetes</taxon>
        <taxon>Georgefischeriales</taxon>
        <taxon>Tilletiariaceae</taxon>
        <taxon>Tilletiaria</taxon>
    </lineage>
</organism>
<feature type="region of interest" description="Disordered" evidence="2">
    <location>
        <begin position="80"/>
        <end position="124"/>
    </location>
</feature>
<dbReference type="SMART" id="SM00320">
    <property type="entry name" value="WD40"/>
    <property type="match status" value="2"/>
</dbReference>
<evidence type="ECO:0000313" key="4">
    <source>
        <dbReference type="Proteomes" id="UP000027361"/>
    </source>
</evidence>
<dbReference type="InterPro" id="IPR036047">
    <property type="entry name" value="F-box-like_dom_sf"/>
</dbReference>
<dbReference type="InterPro" id="IPR036322">
    <property type="entry name" value="WD40_repeat_dom_sf"/>
</dbReference>
<dbReference type="InParanoid" id="A0A066WJS7"/>
<feature type="compositionally biased region" description="Basic residues" evidence="2">
    <location>
        <begin position="83"/>
        <end position="104"/>
    </location>
</feature>
<dbReference type="PROSITE" id="PS50294">
    <property type="entry name" value="WD_REPEATS_REGION"/>
    <property type="match status" value="1"/>
</dbReference>
<evidence type="ECO:0000313" key="3">
    <source>
        <dbReference type="EMBL" id="KDN52808.1"/>
    </source>
</evidence>
<dbReference type="SUPFAM" id="SSF81383">
    <property type="entry name" value="F-box domain"/>
    <property type="match status" value="1"/>
</dbReference>
<feature type="region of interest" description="Disordered" evidence="2">
    <location>
        <begin position="288"/>
        <end position="322"/>
    </location>
</feature>
<dbReference type="AlphaFoldDB" id="A0A066WJS7"/>
<dbReference type="RefSeq" id="XP_013245647.1">
    <property type="nucleotide sequence ID" value="XM_013390193.1"/>
</dbReference>
<name>A0A066WJS7_TILAU</name>
<dbReference type="Proteomes" id="UP000027361">
    <property type="component" value="Unassembled WGS sequence"/>
</dbReference>
<evidence type="ECO:0000256" key="2">
    <source>
        <dbReference type="SAM" id="MobiDB-lite"/>
    </source>
</evidence>